<keyword evidence="3" id="KW-1185">Reference proteome</keyword>
<protein>
    <submittedName>
        <fullName evidence="2">NUC173 domain-containing protein</fullName>
    </submittedName>
</protein>
<dbReference type="Proteomes" id="UP000485058">
    <property type="component" value="Unassembled WGS sequence"/>
</dbReference>
<dbReference type="AlphaFoldDB" id="A0A6A0A2J5"/>
<gene>
    <name evidence="2" type="ORF">HaLaN_24171</name>
</gene>
<comment type="caution">
    <text evidence="2">The sequence shown here is derived from an EMBL/GenBank/DDBJ whole genome shotgun (WGS) entry which is preliminary data.</text>
</comment>
<dbReference type="InterPro" id="IPR057860">
    <property type="entry name" value="HEAT_RRP12_N"/>
</dbReference>
<evidence type="ECO:0000313" key="3">
    <source>
        <dbReference type="Proteomes" id="UP000485058"/>
    </source>
</evidence>
<sequence>MEAGAAQEGSIAAEVLSKHGHSAQPESQQVVAVLHALEQVIVEEKLPPSPTSFFAAGMSVLERPDTRGSAQVVQAVCTLLGLVLPRVPNPVLRAKWVGASALITSVLKQHTAQVGLGRGGLIRTRSW</sequence>
<feature type="domain" description="RRP12 N-terminal HEAT" evidence="1">
    <location>
        <begin position="6"/>
        <end position="116"/>
    </location>
</feature>
<dbReference type="Pfam" id="PF25772">
    <property type="entry name" value="HEAT_RRP12_N"/>
    <property type="match status" value="1"/>
</dbReference>
<dbReference type="PANTHER" id="PTHR48287:SF1">
    <property type="entry name" value="ARM REPEAT SUPERFAMILY PROTEIN"/>
    <property type="match status" value="1"/>
</dbReference>
<name>A0A6A0A2J5_HAELA</name>
<organism evidence="2 3">
    <name type="scientific">Haematococcus lacustris</name>
    <name type="common">Green alga</name>
    <name type="synonym">Haematococcus pluvialis</name>
    <dbReference type="NCBI Taxonomy" id="44745"/>
    <lineage>
        <taxon>Eukaryota</taxon>
        <taxon>Viridiplantae</taxon>
        <taxon>Chlorophyta</taxon>
        <taxon>core chlorophytes</taxon>
        <taxon>Chlorophyceae</taxon>
        <taxon>CS clade</taxon>
        <taxon>Chlamydomonadales</taxon>
        <taxon>Haematococcaceae</taxon>
        <taxon>Haematococcus</taxon>
    </lineage>
</organism>
<dbReference type="PANTHER" id="PTHR48287">
    <property type="entry name" value="ARM REPEAT SUPERFAMILY PROTEIN"/>
    <property type="match status" value="1"/>
</dbReference>
<evidence type="ECO:0000313" key="2">
    <source>
        <dbReference type="EMBL" id="GFH26084.1"/>
    </source>
</evidence>
<dbReference type="EMBL" id="BLLF01003016">
    <property type="protein sequence ID" value="GFH26084.1"/>
    <property type="molecule type" value="Genomic_DNA"/>
</dbReference>
<evidence type="ECO:0000259" key="1">
    <source>
        <dbReference type="Pfam" id="PF25772"/>
    </source>
</evidence>
<dbReference type="InterPro" id="IPR052087">
    <property type="entry name" value="RRP12"/>
</dbReference>
<reference evidence="2 3" key="1">
    <citation type="submission" date="2020-02" db="EMBL/GenBank/DDBJ databases">
        <title>Draft genome sequence of Haematococcus lacustris strain NIES-144.</title>
        <authorList>
            <person name="Morimoto D."/>
            <person name="Nakagawa S."/>
            <person name="Yoshida T."/>
            <person name="Sawayama S."/>
        </authorList>
    </citation>
    <scope>NUCLEOTIDE SEQUENCE [LARGE SCALE GENOMIC DNA]</scope>
    <source>
        <strain evidence="2 3">NIES-144</strain>
    </source>
</reference>
<accession>A0A6A0A2J5</accession>
<proteinExistence type="predicted"/>